<evidence type="ECO:0000256" key="7">
    <source>
        <dbReference type="ARBA" id="ARBA00022723"/>
    </source>
</evidence>
<feature type="binding site" description="axial binding residue" evidence="13">
    <location>
        <position position="442"/>
    </location>
    <ligand>
        <name>heme</name>
        <dbReference type="ChEBI" id="CHEBI:30413"/>
    </ligand>
    <ligandPart>
        <name>Fe</name>
        <dbReference type="ChEBI" id="CHEBI:18248"/>
    </ligandPart>
</feature>
<proteinExistence type="inferred from homology"/>
<sequence>MAGPPSPSFIFGNFHALVADSSLTSQWRRQFGRNFRFRLLFGRVELHTSDIKAVARIVTNGSIYNKTPSNLNFARDLLGNGLLSVEGEEHKRQRRIMNPAFAPMQIRALTEVYVEKAIHLRDVWAHQVADNPDGVVLDVSGWFRRVTLAVIGQAGFNYEFNALASEEEKEESNPLNKAFNDLQHSPQSQLYARFRTVQAVFPALKILPVPGSQVMSQARAVMRAISGQIISTGKAEVVAADSKEETPFMSKRDVISLLLKSNLSADVPETHRMSDRDMAAQIPTLLFAGQETTSAVISWTLHVMSLQPRVQTKLRDELLSLDTDNPTTEELNGLPYLECVVRETLRLYPPVPYTQRVATQDDVLPLAEPWMDLRGEVHENLLVPKGQILHVPIRAVNTDPEIWGPDALEFVPERWDALPEAISAIPGVYAHLLTFFGGTHNCIGYRFALLEIKAILYAVVRAFEFTPAIPKERIVPQALGLIHRPAVVGEDKSQISGLPLVVRAYNHEA</sequence>
<keyword evidence="12" id="KW-0472">Membrane</keyword>
<dbReference type="SUPFAM" id="SSF48264">
    <property type="entry name" value="Cytochrome P450"/>
    <property type="match status" value="1"/>
</dbReference>
<keyword evidence="6" id="KW-0812">Transmembrane</keyword>
<comment type="pathway">
    <text evidence="3">Secondary metabolite biosynthesis; terpenoid biosynthesis.</text>
</comment>
<comment type="subcellular location">
    <subcellularLocation>
        <location evidence="2">Membrane</location>
    </subcellularLocation>
</comment>
<dbReference type="GO" id="GO:0020037">
    <property type="term" value="F:heme binding"/>
    <property type="evidence" value="ECO:0007669"/>
    <property type="project" value="InterPro"/>
</dbReference>
<keyword evidence="15" id="KW-1185">Reference proteome</keyword>
<keyword evidence="5 13" id="KW-0349">Heme</keyword>
<dbReference type="GO" id="GO:0016705">
    <property type="term" value="F:oxidoreductase activity, acting on paired donors, with incorporation or reduction of molecular oxygen"/>
    <property type="evidence" value="ECO:0007669"/>
    <property type="project" value="InterPro"/>
</dbReference>
<evidence type="ECO:0000256" key="4">
    <source>
        <dbReference type="ARBA" id="ARBA00010617"/>
    </source>
</evidence>
<evidence type="ECO:0000256" key="1">
    <source>
        <dbReference type="ARBA" id="ARBA00001971"/>
    </source>
</evidence>
<dbReference type="Gene3D" id="1.10.630.10">
    <property type="entry name" value="Cytochrome P450"/>
    <property type="match status" value="1"/>
</dbReference>
<name>A0AAD7B4E9_9AGAR</name>
<dbReference type="PANTHER" id="PTHR24305:SF166">
    <property type="entry name" value="CYTOCHROME P450 12A4, MITOCHONDRIAL-RELATED"/>
    <property type="match status" value="1"/>
</dbReference>
<organism evidence="14 15">
    <name type="scientific">Roridomyces roridus</name>
    <dbReference type="NCBI Taxonomy" id="1738132"/>
    <lineage>
        <taxon>Eukaryota</taxon>
        <taxon>Fungi</taxon>
        <taxon>Dikarya</taxon>
        <taxon>Basidiomycota</taxon>
        <taxon>Agaricomycotina</taxon>
        <taxon>Agaricomycetes</taxon>
        <taxon>Agaricomycetidae</taxon>
        <taxon>Agaricales</taxon>
        <taxon>Marasmiineae</taxon>
        <taxon>Mycenaceae</taxon>
        <taxon>Roridomyces</taxon>
    </lineage>
</organism>
<dbReference type="InterPro" id="IPR002403">
    <property type="entry name" value="Cyt_P450_E_grp-IV"/>
</dbReference>
<evidence type="ECO:0000313" key="14">
    <source>
        <dbReference type="EMBL" id="KAJ7609472.1"/>
    </source>
</evidence>
<dbReference type="GO" id="GO:0016020">
    <property type="term" value="C:membrane"/>
    <property type="evidence" value="ECO:0007669"/>
    <property type="project" value="UniProtKB-SubCell"/>
</dbReference>
<dbReference type="InterPro" id="IPR050121">
    <property type="entry name" value="Cytochrome_P450_monoxygenase"/>
</dbReference>
<dbReference type="PANTHER" id="PTHR24305">
    <property type="entry name" value="CYTOCHROME P450"/>
    <property type="match status" value="1"/>
</dbReference>
<dbReference type="InterPro" id="IPR036396">
    <property type="entry name" value="Cyt_P450_sf"/>
</dbReference>
<protein>
    <submittedName>
        <fullName evidence="14">Cytochrome P450</fullName>
    </submittedName>
</protein>
<keyword evidence="8" id="KW-1133">Transmembrane helix</keyword>
<dbReference type="InterPro" id="IPR001128">
    <property type="entry name" value="Cyt_P450"/>
</dbReference>
<dbReference type="PRINTS" id="PR00465">
    <property type="entry name" value="EP450IV"/>
</dbReference>
<reference evidence="14" key="1">
    <citation type="submission" date="2023-03" db="EMBL/GenBank/DDBJ databases">
        <title>Massive genome expansion in bonnet fungi (Mycena s.s.) driven by repeated elements and novel gene families across ecological guilds.</title>
        <authorList>
            <consortium name="Lawrence Berkeley National Laboratory"/>
            <person name="Harder C.B."/>
            <person name="Miyauchi S."/>
            <person name="Viragh M."/>
            <person name="Kuo A."/>
            <person name="Thoen E."/>
            <person name="Andreopoulos B."/>
            <person name="Lu D."/>
            <person name="Skrede I."/>
            <person name="Drula E."/>
            <person name="Henrissat B."/>
            <person name="Morin E."/>
            <person name="Kohler A."/>
            <person name="Barry K."/>
            <person name="LaButti K."/>
            <person name="Morin E."/>
            <person name="Salamov A."/>
            <person name="Lipzen A."/>
            <person name="Mereny Z."/>
            <person name="Hegedus B."/>
            <person name="Baldrian P."/>
            <person name="Stursova M."/>
            <person name="Weitz H."/>
            <person name="Taylor A."/>
            <person name="Grigoriev I.V."/>
            <person name="Nagy L.G."/>
            <person name="Martin F."/>
            <person name="Kauserud H."/>
        </authorList>
    </citation>
    <scope>NUCLEOTIDE SEQUENCE</scope>
    <source>
        <strain evidence="14">9284</strain>
    </source>
</reference>
<dbReference type="Proteomes" id="UP001221142">
    <property type="component" value="Unassembled WGS sequence"/>
</dbReference>
<dbReference type="AlphaFoldDB" id="A0AAD7B4E9"/>
<evidence type="ECO:0000256" key="13">
    <source>
        <dbReference type="PIRSR" id="PIRSR602403-1"/>
    </source>
</evidence>
<keyword evidence="11" id="KW-0503">Monooxygenase</keyword>
<accession>A0AAD7B4E9</accession>
<evidence type="ECO:0000313" key="15">
    <source>
        <dbReference type="Proteomes" id="UP001221142"/>
    </source>
</evidence>
<keyword evidence="10 13" id="KW-0408">Iron</keyword>
<evidence type="ECO:0000256" key="12">
    <source>
        <dbReference type="ARBA" id="ARBA00023136"/>
    </source>
</evidence>
<comment type="cofactor">
    <cofactor evidence="1 13">
        <name>heme</name>
        <dbReference type="ChEBI" id="CHEBI:30413"/>
    </cofactor>
</comment>
<evidence type="ECO:0000256" key="3">
    <source>
        <dbReference type="ARBA" id="ARBA00004721"/>
    </source>
</evidence>
<dbReference type="PRINTS" id="PR00385">
    <property type="entry name" value="P450"/>
</dbReference>
<evidence type="ECO:0000256" key="8">
    <source>
        <dbReference type="ARBA" id="ARBA00022989"/>
    </source>
</evidence>
<evidence type="ECO:0000256" key="11">
    <source>
        <dbReference type="ARBA" id="ARBA00023033"/>
    </source>
</evidence>
<dbReference type="EMBL" id="JARKIF010000040">
    <property type="protein sequence ID" value="KAJ7609472.1"/>
    <property type="molecule type" value="Genomic_DNA"/>
</dbReference>
<dbReference type="Pfam" id="PF00067">
    <property type="entry name" value="p450"/>
    <property type="match status" value="1"/>
</dbReference>
<evidence type="ECO:0000256" key="10">
    <source>
        <dbReference type="ARBA" id="ARBA00023004"/>
    </source>
</evidence>
<evidence type="ECO:0000256" key="6">
    <source>
        <dbReference type="ARBA" id="ARBA00022692"/>
    </source>
</evidence>
<evidence type="ECO:0000256" key="5">
    <source>
        <dbReference type="ARBA" id="ARBA00022617"/>
    </source>
</evidence>
<dbReference type="GO" id="GO:0005506">
    <property type="term" value="F:iron ion binding"/>
    <property type="evidence" value="ECO:0007669"/>
    <property type="project" value="InterPro"/>
</dbReference>
<comment type="caution">
    <text evidence="14">The sequence shown here is derived from an EMBL/GenBank/DDBJ whole genome shotgun (WGS) entry which is preliminary data.</text>
</comment>
<keyword evidence="9" id="KW-0560">Oxidoreductase</keyword>
<evidence type="ECO:0000256" key="2">
    <source>
        <dbReference type="ARBA" id="ARBA00004370"/>
    </source>
</evidence>
<keyword evidence="7 13" id="KW-0479">Metal-binding</keyword>
<comment type="similarity">
    <text evidence="4">Belongs to the cytochrome P450 family.</text>
</comment>
<gene>
    <name evidence="14" type="ORF">FB45DRAFT_944534</name>
</gene>
<dbReference type="CDD" id="cd11069">
    <property type="entry name" value="CYP_FUM15-like"/>
    <property type="match status" value="1"/>
</dbReference>
<evidence type="ECO:0000256" key="9">
    <source>
        <dbReference type="ARBA" id="ARBA00023002"/>
    </source>
</evidence>
<dbReference type="GO" id="GO:0004497">
    <property type="term" value="F:monooxygenase activity"/>
    <property type="evidence" value="ECO:0007669"/>
    <property type="project" value="UniProtKB-KW"/>
</dbReference>